<dbReference type="InterPro" id="IPR032783">
    <property type="entry name" value="AraC_lig"/>
</dbReference>
<dbReference type="Proteomes" id="UP000230886">
    <property type="component" value="Unassembled WGS sequence"/>
</dbReference>
<evidence type="ECO:0000313" key="7">
    <source>
        <dbReference type="Proteomes" id="UP000230886"/>
    </source>
</evidence>
<dbReference type="Pfam" id="PF12833">
    <property type="entry name" value="HTH_18"/>
    <property type="match status" value="1"/>
</dbReference>
<dbReference type="PROSITE" id="PS01124">
    <property type="entry name" value="HTH_ARAC_FAMILY_2"/>
    <property type="match status" value="1"/>
</dbReference>
<dbReference type="InterPro" id="IPR018062">
    <property type="entry name" value="HTH_AraC-typ_CS"/>
</dbReference>
<dbReference type="SMART" id="SM00342">
    <property type="entry name" value="HTH_ARAC"/>
    <property type="match status" value="1"/>
</dbReference>
<dbReference type="InterPro" id="IPR018060">
    <property type="entry name" value="HTH_AraC"/>
</dbReference>
<sequence>MRTVSPGSMHQNDVYLLGHDQLLQIRSATNTPTIGKPSKPRPCLLPTLRGSWINNHDQIAKFLCRNAECSRHRSDRSMRTTSSQRYVPTTDETRTRDTLSHVLEVVHLRGDQIHRCVHGENFTVEVPTGVRALHIAEHGDIVIRTQGKAPIELGPGELVLLPHGLAHTIENAMPMHTKNETCWLFGTFTLDDVAAQRLLSVLPDFVELRATQGTPVEWLEVSSRLLGAEVDDPKPGSSVMVSRILDLLFVQILRAWARADGSNGGWLTAAMDPRIGQALEAVHNDPSRNWTIDELATLSTLSRSSFAERFSRLVGQTPGAYITERRLDRAAELLVQTTEPVGTIAITVGYESDAAFSRAFRRRFDASPLNWRKSNSHNH</sequence>
<keyword evidence="3" id="KW-0804">Transcription</keyword>
<proteinExistence type="predicted"/>
<reference evidence="6 7" key="1">
    <citation type="submission" date="2017-07" db="EMBL/GenBank/DDBJ databases">
        <title>Draft sequence of Rhodococcus enclensis 23b-28.</title>
        <authorList>
            <person name="Besaury L."/>
            <person name="Sancelme M."/>
            <person name="Amato P."/>
            <person name="Lallement A."/>
            <person name="Delort A.-M."/>
        </authorList>
    </citation>
    <scope>NUCLEOTIDE SEQUENCE [LARGE SCALE GENOMIC DNA]</scope>
    <source>
        <strain evidence="6 7">23b-28</strain>
    </source>
</reference>
<gene>
    <name evidence="6" type="ORF">CHR55_06395</name>
</gene>
<evidence type="ECO:0000256" key="4">
    <source>
        <dbReference type="SAM" id="MobiDB-lite"/>
    </source>
</evidence>
<dbReference type="SUPFAM" id="SSF46689">
    <property type="entry name" value="Homeodomain-like"/>
    <property type="match status" value="2"/>
</dbReference>
<dbReference type="EMBL" id="NOVD01000003">
    <property type="protein sequence ID" value="PCK28357.1"/>
    <property type="molecule type" value="Genomic_DNA"/>
</dbReference>
<feature type="region of interest" description="Disordered" evidence="4">
    <location>
        <begin position="74"/>
        <end position="93"/>
    </location>
</feature>
<evidence type="ECO:0000259" key="5">
    <source>
        <dbReference type="PROSITE" id="PS01124"/>
    </source>
</evidence>
<feature type="domain" description="HTH araC/xylS-type" evidence="5">
    <location>
        <begin position="276"/>
        <end position="374"/>
    </location>
</feature>
<dbReference type="GO" id="GO:0043565">
    <property type="term" value="F:sequence-specific DNA binding"/>
    <property type="evidence" value="ECO:0007669"/>
    <property type="project" value="InterPro"/>
</dbReference>
<dbReference type="PROSITE" id="PS00041">
    <property type="entry name" value="HTH_ARAC_FAMILY_1"/>
    <property type="match status" value="1"/>
</dbReference>
<dbReference type="PANTHER" id="PTHR46796:SF7">
    <property type="entry name" value="ARAC FAMILY TRANSCRIPTIONAL REGULATOR"/>
    <property type="match status" value="1"/>
</dbReference>
<evidence type="ECO:0000256" key="1">
    <source>
        <dbReference type="ARBA" id="ARBA00023015"/>
    </source>
</evidence>
<dbReference type="InterPro" id="IPR009057">
    <property type="entry name" value="Homeodomain-like_sf"/>
</dbReference>
<comment type="caution">
    <text evidence="6">The sequence shown here is derived from an EMBL/GenBank/DDBJ whole genome shotgun (WGS) entry which is preliminary data.</text>
</comment>
<organism evidence="6 7">
    <name type="scientific">Rhodococcus qingshengii</name>
    <dbReference type="NCBI Taxonomy" id="334542"/>
    <lineage>
        <taxon>Bacteria</taxon>
        <taxon>Bacillati</taxon>
        <taxon>Actinomycetota</taxon>
        <taxon>Actinomycetes</taxon>
        <taxon>Mycobacteriales</taxon>
        <taxon>Nocardiaceae</taxon>
        <taxon>Rhodococcus</taxon>
        <taxon>Rhodococcus erythropolis group</taxon>
    </lineage>
</organism>
<accession>A0A2A5JGF5</accession>
<name>A0A2A5JGF5_RHOSG</name>
<evidence type="ECO:0000256" key="3">
    <source>
        <dbReference type="ARBA" id="ARBA00023163"/>
    </source>
</evidence>
<dbReference type="InterPro" id="IPR050204">
    <property type="entry name" value="AraC_XylS_family_regulators"/>
</dbReference>
<dbReference type="Pfam" id="PF12852">
    <property type="entry name" value="Cupin_6"/>
    <property type="match status" value="1"/>
</dbReference>
<evidence type="ECO:0000313" key="6">
    <source>
        <dbReference type="EMBL" id="PCK28357.1"/>
    </source>
</evidence>
<dbReference type="GO" id="GO:0003700">
    <property type="term" value="F:DNA-binding transcription factor activity"/>
    <property type="evidence" value="ECO:0007669"/>
    <property type="project" value="InterPro"/>
</dbReference>
<keyword evidence="2" id="KW-0238">DNA-binding</keyword>
<dbReference type="Gene3D" id="1.10.10.60">
    <property type="entry name" value="Homeodomain-like"/>
    <property type="match status" value="2"/>
</dbReference>
<keyword evidence="1" id="KW-0805">Transcription regulation</keyword>
<dbReference type="AlphaFoldDB" id="A0A2A5JGF5"/>
<protein>
    <submittedName>
        <fullName evidence="6">AraC family transcriptional regulator</fullName>
    </submittedName>
</protein>
<dbReference type="PANTHER" id="PTHR46796">
    <property type="entry name" value="HTH-TYPE TRANSCRIPTIONAL ACTIVATOR RHAS-RELATED"/>
    <property type="match status" value="1"/>
</dbReference>
<evidence type="ECO:0000256" key="2">
    <source>
        <dbReference type="ARBA" id="ARBA00023125"/>
    </source>
</evidence>